<protein>
    <submittedName>
        <fullName evidence="1">Phytoene/squalene synthase family protein</fullName>
    </submittedName>
</protein>
<dbReference type="Proteomes" id="UP001430804">
    <property type="component" value="Unassembled WGS sequence"/>
</dbReference>
<sequence>MEPPATGIGTDTGSGPAEALREIDRDRYLASLLMPPAIRADVTTLFLFNAEVASIRDRTAEPMAGEMRLQWWREVIEGGRAAEAAGHPLAGRLLELIARRGLATAALTRLLDARIFDLYDDPMPDRATYEAYAGETASTVLQLSVSIADPANAAAHADAAGHAGVAQAVAGHLMLLPIHRSRGQVFVPGDLLAATGLDRTSFLAGDERTKLDSAIDAFAALGREHLGKAREALADVPKEVRRVFLPVAIAGGVFARAEVLKGDCLTRSPQPSPLQRQWRIWRAALSGRL</sequence>
<dbReference type="InterPro" id="IPR002060">
    <property type="entry name" value="Squ/phyt_synthse"/>
</dbReference>
<gene>
    <name evidence="1" type="ORF">KY465_12660</name>
</gene>
<organism evidence="1 2">
    <name type="scientific">Pseudohoeflea coraliihabitans</name>
    <dbReference type="NCBI Taxonomy" id="2860393"/>
    <lineage>
        <taxon>Bacteria</taxon>
        <taxon>Pseudomonadati</taxon>
        <taxon>Pseudomonadota</taxon>
        <taxon>Alphaproteobacteria</taxon>
        <taxon>Hyphomicrobiales</taxon>
        <taxon>Rhizobiaceae</taxon>
        <taxon>Pseudohoeflea</taxon>
    </lineage>
</organism>
<name>A0ABS6WR53_9HYPH</name>
<evidence type="ECO:0000313" key="1">
    <source>
        <dbReference type="EMBL" id="MBW3098133.1"/>
    </source>
</evidence>
<dbReference type="RefSeq" id="WP_219202063.1">
    <property type="nucleotide sequence ID" value="NZ_JAHWQX010000003.1"/>
</dbReference>
<dbReference type="Pfam" id="PF00494">
    <property type="entry name" value="SQS_PSY"/>
    <property type="match status" value="1"/>
</dbReference>
<reference evidence="1" key="1">
    <citation type="submission" date="2021-07" db="EMBL/GenBank/DDBJ databases">
        <title>Pseudohoeflea marina sp. nov. a polyhydroxyalcanoate-producing bacterium.</title>
        <authorList>
            <person name="Zheng W."/>
            <person name="Yu S."/>
            <person name="Huang Y."/>
        </authorList>
    </citation>
    <scope>NUCLEOTIDE SEQUENCE</scope>
    <source>
        <strain evidence="1">DP4N28-3</strain>
    </source>
</reference>
<evidence type="ECO:0000313" key="2">
    <source>
        <dbReference type="Proteomes" id="UP001430804"/>
    </source>
</evidence>
<keyword evidence="2" id="KW-1185">Reference proteome</keyword>
<proteinExistence type="predicted"/>
<accession>A0ABS6WR53</accession>
<comment type="caution">
    <text evidence="1">The sequence shown here is derived from an EMBL/GenBank/DDBJ whole genome shotgun (WGS) entry which is preliminary data.</text>
</comment>
<dbReference type="EMBL" id="JAHWQX010000003">
    <property type="protein sequence ID" value="MBW3098133.1"/>
    <property type="molecule type" value="Genomic_DNA"/>
</dbReference>